<comment type="caution">
    <text evidence="1">The sequence shown here is derived from an EMBL/GenBank/DDBJ whole genome shotgun (WGS) entry which is preliminary data.</text>
</comment>
<evidence type="ECO:0000313" key="1">
    <source>
        <dbReference type="EMBL" id="KKK90215.1"/>
    </source>
</evidence>
<sequence length="86" mass="9716">MIIPNLLTSYLNDTQPPKKQSELVDEVNDVMGWQYLTRATMSYWINSVYLPGIKTARVIYAAAPSGKLRDLFGEIIEALENQPVQS</sequence>
<dbReference type="AlphaFoldDB" id="A0A0F8ZWC7"/>
<protein>
    <submittedName>
        <fullName evidence="1">Uncharacterized protein</fullName>
    </submittedName>
</protein>
<organism evidence="1">
    <name type="scientific">marine sediment metagenome</name>
    <dbReference type="NCBI Taxonomy" id="412755"/>
    <lineage>
        <taxon>unclassified sequences</taxon>
        <taxon>metagenomes</taxon>
        <taxon>ecological metagenomes</taxon>
    </lineage>
</organism>
<gene>
    <name evidence="1" type="ORF">LCGC14_2725320</name>
</gene>
<reference evidence="1" key="1">
    <citation type="journal article" date="2015" name="Nature">
        <title>Complex archaea that bridge the gap between prokaryotes and eukaryotes.</title>
        <authorList>
            <person name="Spang A."/>
            <person name="Saw J.H."/>
            <person name="Jorgensen S.L."/>
            <person name="Zaremba-Niedzwiedzka K."/>
            <person name="Martijn J."/>
            <person name="Lind A.E."/>
            <person name="van Eijk R."/>
            <person name="Schleper C."/>
            <person name="Guy L."/>
            <person name="Ettema T.J."/>
        </authorList>
    </citation>
    <scope>NUCLEOTIDE SEQUENCE</scope>
</reference>
<dbReference type="EMBL" id="LAZR01049195">
    <property type="protein sequence ID" value="KKK90215.1"/>
    <property type="molecule type" value="Genomic_DNA"/>
</dbReference>
<name>A0A0F8ZWC7_9ZZZZ</name>
<accession>A0A0F8ZWC7</accession>
<proteinExistence type="predicted"/>